<organism evidence="2 3">
    <name type="scientific">Dyella ginsengisoli</name>
    <dbReference type="NCBI Taxonomy" id="363848"/>
    <lineage>
        <taxon>Bacteria</taxon>
        <taxon>Pseudomonadati</taxon>
        <taxon>Pseudomonadota</taxon>
        <taxon>Gammaproteobacteria</taxon>
        <taxon>Lysobacterales</taxon>
        <taxon>Rhodanobacteraceae</taxon>
        <taxon>Dyella</taxon>
    </lineage>
</organism>
<sequence length="243" mass="26431">MASPANVTSPQIYARLGGLLYLVIIVAGALGELFVRGSLVVPGDAAATAHRLLASQGLWRAGIVGDLVMHLCDVVVMWVIYLLLRPVHRPLALLTLLFNLIQTAVLAANKLTLLVPLVLLGSDAYLAAIAPAQREAWSYAAITLHEYGFAVGLLFFGMVCLVEGYLIRRSRFLPGWIGALMQLAGACYLVNSFALLLAPEFEARLFPAILMPCLVAELSFALWLLLKGVDVAQWRMWSDGETR</sequence>
<feature type="transmembrane region" description="Helical" evidence="1">
    <location>
        <begin position="179"/>
        <end position="199"/>
    </location>
</feature>
<feature type="transmembrane region" description="Helical" evidence="1">
    <location>
        <begin position="67"/>
        <end position="84"/>
    </location>
</feature>
<dbReference type="EMBL" id="JADIKM010000004">
    <property type="protein sequence ID" value="MFK2905307.1"/>
    <property type="molecule type" value="Genomic_DNA"/>
</dbReference>
<protein>
    <submittedName>
        <fullName evidence="2">DUF4386 domain-containing protein</fullName>
    </submittedName>
</protein>
<reference evidence="2 3" key="1">
    <citation type="submission" date="2020-10" db="EMBL/GenBank/DDBJ databases">
        <title>Phylogeny of dyella-like bacteria.</title>
        <authorList>
            <person name="Fu J."/>
        </authorList>
    </citation>
    <scope>NUCLEOTIDE SEQUENCE [LARGE SCALE GENOMIC DNA]</scope>
    <source>
        <strain evidence="2 3">Gsoil3046</strain>
    </source>
</reference>
<gene>
    <name evidence="2" type="ORF">ISP17_15195</name>
</gene>
<keyword evidence="1" id="KW-0472">Membrane</keyword>
<feature type="transmembrane region" description="Helical" evidence="1">
    <location>
        <begin position="12"/>
        <end position="35"/>
    </location>
</feature>
<evidence type="ECO:0000313" key="2">
    <source>
        <dbReference type="EMBL" id="MFK2905307.1"/>
    </source>
</evidence>
<dbReference type="InterPro" id="IPR025495">
    <property type="entry name" value="DUF4386"/>
</dbReference>
<feature type="transmembrane region" description="Helical" evidence="1">
    <location>
        <begin position="91"/>
        <end position="108"/>
    </location>
</feature>
<keyword evidence="1" id="KW-0812">Transmembrane</keyword>
<proteinExistence type="predicted"/>
<accession>A0ABW8JW16</accession>
<dbReference type="Pfam" id="PF14329">
    <property type="entry name" value="DUF4386"/>
    <property type="match status" value="1"/>
</dbReference>
<evidence type="ECO:0000256" key="1">
    <source>
        <dbReference type="SAM" id="Phobius"/>
    </source>
</evidence>
<keyword evidence="3" id="KW-1185">Reference proteome</keyword>
<evidence type="ECO:0000313" key="3">
    <source>
        <dbReference type="Proteomes" id="UP001620460"/>
    </source>
</evidence>
<comment type="caution">
    <text evidence="2">The sequence shown here is derived from an EMBL/GenBank/DDBJ whole genome shotgun (WGS) entry which is preliminary data.</text>
</comment>
<dbReference type="RefSeq" id="WP_404634688.1">
    <property type="nucleotide sequence ID" value="NZ_JADIKM010000004.1"/>
</dbReference>
<feature type="transmembrane region" description="Helical" evidence="1">
    <location>
        <begin position="205"/>
        <end position="226"/>
    </location>
</feature>
<name>A0ABW8JW16_9GAMM</name>
<keyword evidence="1" id="KW-1133">Transmembrane helix</keyword>
<feature type="transmembrane region" description="Helical" evidence="1">
    <location>
        <begin position="147"/>
        <end position="167"/>
    </location>
</feature>
<dbReference type="Proteomes" id="UP001620460">
    <property type="component" value="Unassembled WGS sequence"/>
</dbReference>